<accession>A0ABU9S0J3</accession>
<dbReference type="SMART" id="SM00901">
    <property type="entry name" value="FRG"/>
    <property type="match status" value="1"/>
</dbReference>
<reference evidence="2 3" key="1">
    <citation type="submission" date="2024-01" db="EMBL/GenBank/DDBJ databases">
        <title>The diversity of rhizobia nodulating Mimosa spp. in eleven states of Brazil covering several biomes is determined by host plant, location, and edaphic factors.</title>
        <authorList>
            <person name="Rouws L."/>
            <person name="Barauna A."/>
            <person name="Beukes C."/>
            <person name="De Faria S.M."/>
            <person name="Gross E."/>
            <person name="Dos Reis Junior F.B."/>
            <person name="Simon M."/>
            <person name="Maluk M."/>
            <person name="Odee D.W."/>
            <person name="Kenicer G."/>
            <person name="Young J.P.W."/>
            <person name="Reis V.M."/>
            <person name="Zilli J."/>
            <person name="James E.K."/>
        </authorList>
    </citation>
    <scope>NUCLEOTIDE SEQUENCE [LARGE SCALE GENOMIC DNA]</scope>
    <source>
        <strain evidence="2 3">JPY167</strain>
    </source>
</reference>
<sequence length="264" mass="30393">MIKEKRVSSMVELAHELNVLPNPYVFRGQADAAWEVESTLERMLGNEWSADLARKCEDRSLSSFKSKYQIYCGGEHRPESKLAWLSVMQHYGVPTRLIDFTTSPYIALYFALESYDHKSGRDFSIFYLHYTDLMNKSISHIKDRDRMFTETRLSINEKQDEIFETVIDRYSYDIAWVSEPVEANIRIDRQMGTFLISGGLNRRVKDILASDVYKDVDMAKIVIPGCLYEGAVVALRKMGINSKTIYGDLSGLAKSIKMELNAYF</sequence>
<organism evidence="2 3">
    <name type="scientific">Paraburkholderia ferrariae</name>
    <dbReference type="NCBI Taxonomy" id="386056"/>
    <lineage>
        <taxon>Bacteria</taxon>
        <taxon>Pseudomonadati</taxon>
        <taxon>Pseudomonadota</taxon>
        <taxon>Betaproteobacteria</taxon>
        <taxon>Burkholderiales</taxon>
        <taxon>Burkholderiaceae</taxon>
        <taxon>Paraburkholderia</taxon>
    </lineage>
</organism>
<feature type="domain" description="FRG" evidence="1">
    <location>
        <begin position="20"/>
        <end position="127"/>
    </location>
</feature>
<protein>
    <submittedName>
        <fullName evidence="2">FRG domain-containing protein</fullName>
    </submittedName>
</protein>
<dbReference type="EMBL" id="JAYMRV010000013">
    <property type="protein sequence ID" value="MEM5425839.1"/>
    <property type="molecule type" value="Genomic_DNA"/>
</dbReference>
<dbReference type="InterPro" id="IPR014966">
    <property type="entry name" value="FRG-dom"/>
</dbReference>
<proteinExistence type="predicted"/>
<evidence type="ECO:0000259" key="1">
    <source>
        <dbReference type="SMART" id="SM00901"/>
    </source>
</evidence>
<evidence type="ECO:0000313" key="2">
    <source>
        <dbReference type="EMBL" id="MEM5425839.1"/>
    </source>
</evidence>
<dbReference type="Pfam" id="PF08867">
    <property type="entry name" value="FRG"/>
    <property type="match status" value="1"/>
</dbReference>
<dbReference type="RefSeq" id="WP_342949672.1">
    <property type="nucleotide sequence ID" value="NZ_JAYMRV010000013.1"/>
</dbReference>
<dbReference type="Proteomes" id="UP001489897">
    <property type="component" value="Unassembled WGS sequence"/>
</dbReference>
<keyword evidence="3" id="KW-1185">Reference proteome</keyword>
<comment type="caution">
    <text evidence="2">The sequence shown here is derived from an EMBL/GenBank/DDBJ whole genome shotgun (WGS) entry which is preliminary data.</text>
</comment>
<evidence type="ECO:0000313" key="3">
    <source>
        <dbReference type="Proteomes" id="UP001489897"/>
    </source>
</evidence>
<gene>
    <name evidence="2" type="ORF">VSR73_32875</name>
</gene>
<name>A0ABU9S0J3_9BURK</name>